<dbReference type="Proteomes" id="UP000475545">
    <property type="component" value="Unassembled WGS sequence"/>
</dbReference>
<sequence>MTESHYDSVVIGAGFAGVYMTHKLVEQGLTVKAFEAAETVGGTWFWNTYPGARCDCISMEYAFTFSPELIDEWEWTERYPAQPEILRYLEFVAARLDIKRHYSFSTRVESAHWDENSALWSVSTDTGQTVTAKYLITAAGCLSTSSTPAFPGIEQFGGQTLHTSAWPREGIDFSGMRVGVIGTGSSGVQVIPKIAEHAEHLTVFQRTPAFSLDCGNRPLTEKEKRDFKENIEEFKVLSRQSGSGQFTDTLEVNALDHTEEERTAVYEDRWNRHRAIDLIACYPDLFTDRAANETIAEFFRSKIRAVVEDPELAEALSPRDYPLGAKRITLDTGYFQTYNRDNVSLVSVKDAPIEAITAAGIRTADAEYPLDAIVFATGFDAITGPLMNIDIRGRDGVQLRDKWADGPMTYLGLAVDGFPNMFTLTGPGSPNVLTNVVCAIEQHVEWTADAVAHLESVEARTFEADETAAKQWTAEAVELADTTLYPEGNSWYTGANIPGKPRVIMSYVGGLNVYREICDDVTAKGYEGFTIAG</sequence>
<dbReference type="InterPro" id="IPR020946">
    <property type="entry name" value="Flavin_mOase-like"/>
</dbReference>
<evidence type="ECO:0000256" key="3">
    <source>
        <dbReference type="ARBA" id="ARBA00022630"/>
    </source>
</evidence>
<proteinExistence type="inferred from homology"/>
<gene>
    <name evidence="8" type="ORF">GIY30_03085</name>
</gene>
<accession>A0A6L7GK97</accession>
<keyword evidence="4" id="KW-0274">FAD</keyword>
<keyword evidence="7" id="KW-0503">Monooxygenase</keyword>
<comment type="caution">
    <text evidence="8">The sequence shown here is derived from an EMBL/GenBank/DDBJ whole genome shotgun (WGS) entry which is preliminary data.</text>
</comment>
<organism evidence="8 9">
    <name type="scientific">Gordonia mangrovi</name>
    <dbReference type="NCBI Taxonomy" id="2665643"/>
    <lineage>
        <taxon>Bacteria</taxon>
        <taxon>Bacillati</taxon>
        <taxon>Actinomycetota</taxon>
        <taxon>Actinomycetes</taxon>
        <taxon>Mycobacteriales</taxon>
        <taxon>Gordoniaceae</taxon>
        <taxon>Gordonia</taxon>
    </lineage>
</organism>
<dbReference type="RefSeq" id="WP_160900494.1">
    <property type="nucleotide sequence ID" value="NZ_CP102850.1"/>
</dbReference>
<dbReference type="GO" id="GO:0050660">
    <property type="term" value="F:flavin adenine dinucleotide binding"/>
    <property type="evidence" value="ECO:0007669"/>
    <property type="project" value="InterPro"/>
</dbReference>
<evidence type="ECO:0000256" key="1">
    <source>
        <dbReference type="ARBA" id="ARBA00001974"/>
    </source>
</evidence>
<evidence type="ECO:0000313" key="8">
    <source>
        <dbReference type="EMBL" id="MXP20340.1"/>
    </source>
</evidence>
<dbReference type="InterPro" id="IPR036188">
    <property type="entry name" value="FAD/NAD-bd_sf"/>
</dbReference>
<dbReference type="PANTHER" id="PTHR43098">
    <property type="entry name" value="L-ORNITHINE N(5)-MONOOXYGENASE-RELATED"/>
    <property type="match status" value="1"/>
</dbReference>
<keyword evidence="3" id="KW-0285">Flavoprotein</keyword>
<keyword evidence="6" id="KW-0560">Oxidoreductase</keyword>
<dbReference type="SUPFAM" id="SSF51905">
    <property type="entry name" value="FAD/NAD(P)-binding domain"/>
    <property type="match status" value="2"/>
</dbReference>
<dbReference type="Pfam" id="PF00743">
    <property type="entry name" value="FMO-like"/>
    <property type="match status" value="1"/>
</dbReference>
<dbReference type="InterPro" id="IPR050775">
    <property type="entry name" value="FAD-binding_Monooxygenases"/>
</dbReference>
<dbReference type="GO" id="GO:0050661">
    <property type="term" value="F:NADP binding"/>
    <property type="evidence" value="ECO:0007669"/>
    <property type="project" value="InterPro"/>
</dbReference>
<dbReference type="GO" id="GO:0004499">
    <property type="term" value="F:N,N-dimethylaniline monooxygenase activity"/>
    <property type="evidence" value="ECO:0007669"/>
    <property type="project" value="InterPro"/>
</dbReference>
<evidence type="ECO:0000313" key="9">
    <source>
        <dbReference type="Proteomes" id="UP000475545"/>
    </source>
</evidence>
<protein>
    <submittedName>
        <fullName evidence="8">NAD(P)-binding protein</fullName>
    </submittedName>
</protein>
<evidence type="ECO:0000256" key="7">
    <source>
        <dbReference type="ARBA" id="ARBA00023033"/>
    </source>
</evidence>
<comment type="similarity">
    <text evidence="2">Belongs to the FAD-binding monooxygenase family.</text>
</comment>
<evidence type="ECO:0000256" key="6">
    <source>
        <dbReference type="ARBA" id="ARBA00023002"/>
    </source>
</evidence>
<keyword evidence="5" id="KW-0521">NADP</keyword>
<evidence type="ECO:0000256" key="4">
    <source>
        <dbReference type="ARBA" id="ARBA00022827"/>
    </source>
</evidence>
<dbReference type="EMBL" id="WMBR01000001">
    <property type="protein sequence ID" value="MXP20340.1"/>
    <property type="molecule type" value="Genomic_DNA"/>
</dbReference>
<dbReference type="AlphaFoldDB" id="A0A6L7GK97"/>
<name>A0A6L7GK97_9ACTN</name>
<reference evidence="8 9" key="1">
    <citation type="submission" date="2019-11" db="EMBL/GenBank/DDBJ databases">
        <title>Gordonia sp. nov., a novel actinobacterium isolated from mangrove soil in Hainan.</title>
        <authorList>
            <person name="Huang X."/>
            <person name="Xie Y."/>
            <person name="Chu X."/>
            <person name="Xiao K."/>
        </authorList>
    </citation>
    <scope>NUCLEOTIDE SEQUENCE [LARGE SCALE GENOMIC DNA]</scope>
    <source>
        <strain evidence="8 9">HNM0687</strain>
    </source>
</reference>
<keyword evidence="9" id="KW-1185">Reference proteome</keyword>
<comment type="cofactor">
    <cofactor evidence="1">
        <name>FAD</name>
        <dbReference type="ChEBI" id="CHEBI:57692"/>
    </cofactor>
</comment>
<dbReference type="Gene3D" id="3.50.50.60">
    <property type="entry name" value="FAD/NAD(P)-binding domain"/>
    <property type="match status" value="2"/>
</dbReference>
<evidence type="ECO:0000256" key="2">
    <source>
        <dbReference type="ARBA" id="ARBA00010139"/>
    </source>
</evidence>
<evidence type="ECO:0000256" key="5">
    <source>
        <dbReference type="ARBA" id="ARBA00022857"/>
    </source>
</evidence>
<dbReference type="PANTHER" id="PTHR43098:SF3">
    <property type="entry name" value="L-ORNITHINE N(5)-MONOOXYGENASE-RELATED"/>
    <property type="match status" value="1"/>
</dbReference>